<dbReference type="Gene3D" id="2.60.40.10">
    <property type="entry name" value="Immunoglobulins"/>
    <property type="match status" value="1"/>
</dbReference>
<reference evidence="2 3" key="1">
    <citation type="journal article" date="2015" name="Nature">
        <title>rRNA introns, odd ribosomes, and small enigmatic genomes across a large radiation of phyla.</title>
        <authorList>
            <person name="Brown C.T."/>
            <person name="Hug L.A."/>
            <person name="Thomas B.C."/>
            <person name="Sharon I."/>
            <person name="Castelle C.J."/>
            <person name="Singh A."/>
            <person name="Wilkins M.J."/>
            <person name="Williams K.H."/>
            <person name="Banfield J.F."/>
        </authorList>
    </citation>
    <scope>NUCLEOTIDE SEQUENCE [LARGE SCALE GENOMIC DNA]</scope>
</reference>
<sequence>MLLKYSYFVSATDMRKEALIAIIFGITLGLIITFGIIRVNSAIKTSNGNRVNSASENETSNSDGLAVNRDLTLLKPENGRVYGSDEIDISGVYSTESYIIATGGVYDTFVKTETGGAFNFVYEIYPSINEIQINAISPTGNISRVEVEVVYSSEAIPSRNEDDKEDSDDLSEKVETKLDEAQSVVKYYIGIITDLTESGLQLKSVEGEILQVSYDEDLTTYANLNKKGAKIASSDLAIGDYIISLGIINNGSLMNATRILVTQPQTTENILVFYGTVSEKSKADMVVQQKNGDSILITIDNNSATYIGDLAKSTRNRFANIAPDDEVIGTYTVVKDENLARRIHILDSN</sequence>
<comment type="caution">
    <text evidence="2">The sequence shown here is derived from an EMBL/GenBank/DDBJ whole genome shotgun (WGS) entry which is preliminary data.</text>
</comment>
<gene>
    <name evidence="2" type="ORF">UT06_C0015G0015</name>
</gene>
<dbReference type="AlphaFoldDB" id="A0A0G0L7K9"/>
<feature type="transmembrane region" description="Helical" evidence="1">
    <location>
        <begin position="20"/>
        <end position="40"/>
    </location>
</feature>
<evidence type="ECO:0008006" key="4">
    <source>
        <dbReference type="Google" id="ProtNLM"/>
    </source>
</evidence>
<evidence type="ECO:0000313" key="3">
    <source>
        <dbReference type="Proteomes" id="UP000034710"/>
    </source>
</evidence>
<evidence type="ECO:0000256" key="1">
    <source>
        <dbReference type="SAM" id="Phobius"/>
    </source>
</evidence>
<dbReference type="EMBL" id="LBVJ01000015">
    <property type="protein sequence ID" value="KKQ83835.1"/>
    <property type="molecule type" value="Genomic_DNA"/>
</dbReference>
<keyword evidence="1" id="KW-0472">Membrane</keyword>
<dbReference type="Proteomes" id="UP000034710">
    <property type="component" value="Unassembled WGS sequence"/>
</dbReference>
<dbReference type="InterPro" id="IPR013783">
    <property type="entry name" value="Ig-like_fold"/>
</dbReference>
<organism evidence="2 3">
    <name type="scientific">Candidatus Woesebacteria bacterium GW2011_GWA1_38_8</name>
    <dbReference type="NCBI Taxonomy" id="1618547"/>
    <lineage>
        <taxon>Bacteria</taxon>
        <taxon>Candidatus Woeseibacteriota</taxon>
    </lineage>
</organism>
<proteinExistence type="predicted"/>
<accession>A0A0G0L7K9</accession>
<keyword evidence="1" id="KW-1133">Transmembrane helix</keyword>
<keyword evidence="1" id="KW-0812">Transmembrane</keyword>
<name>A0A0G0L7K9_9BACT</name>
<evidence type="ECO:0000313" key="2">
    <source>
        <dbReference type="EMBL" id="KKQ83835.1"/>
    </source>
</evidence>
<protein>
    <recommendedName>
        <fullName evidence="4">DUF5666 domain-containing protein</fullName>
    </recommendedName>
</protein>